<dbReference type="Pfam" id="PF00560">
    <property type="entry name" value="LRR_1"/>
    <property type="match status" value="2"/>
</dbReference>
<dbReference type="EMBL" id="JABWDY010013720">
    <property type="protein sequence ID" value="KAF5198114.1"/>
    <property type="molecule type" value="Genomic_DNA"/>
</dbReference>
<feature type="compositionally biased region" description="Low complexity" evidence="1">
    <location>
        <begin position="87"/>
        <end position="111"/>
    </location>
</feature>
<proteinExistence type="predicted"/>
<gene>
    <name evidence="2" type="ORF">FRX31_012298</name>
</gene>
<dbReference type="InterPro" id="IPR032675">
    <property type="entry name" value="LRR_dom_sf"/>
</dbReference>
<dbReference type="OrthoDB" id="1747084at2759"/>
<evidence type="ECO:0000313" key="2">
    <source>
        <dbReference type="EMBL" id="KAF5198114.1"/>
    </source>
</evidence>
<comment type="caution">
    <text evidence="2">The sequence shown here is derived from an EMBL/GenBank/DDBJ whole genome shotgun (WGS) entry which is preliminary data.</text>
</comment>
<dbReference type="SUPFAM" id="SSF52058">
    <property type="entry name" value="L domain-like"/>
    <property type="match status" value="1"/>
</dbReference>
<dbReference type="Proteomes" id="UP000554482">
    <property type="component" value="Unassembled WGS sequence"/>
</dbReference>
<feature type="region of interest" description="Disordered" evidence="1">
    <location>
        <begin position="86"/>
        <end position="144"/>
    </location>
</feature>
<protein>
    <submittedName>
        <fullName evidence="2">Receptor protein kinase-like protein</fullName>
    </submittedName>
</protein>
<sequence length="144" mass="15659">MDLNLLLLVERSSLQYMNFSYNRLTGEIPVEFAKRIPANATLDLSFNNLAGEVPDIFLSHKTEYFAGNPDLCGIPLKNPCSNTTVLPNLTNDSSSPSSTTTIPTTSTNSPPAIATIPKTIDSSFATDSPDSEKRDKWISTTTSK</sequence>
<dbReference type="AlphaFoldDB" id="A0A7J6WL72"/>
<name>A0A7J6WL72_THATH</name>
<accession>A0A7J6WL72</accession>
<dbReference type="GO" id="GO:0016301">
    <property type="term" value="F:kinase activity"/>
    <property type="evidence" value="ECO:0007669"/>
    <property type="project" value="UniProtKB-KW"/>
</dbReference>
<evidence type="ECO:0000313" key="3">
    <source>
        <dbReference type="Proteomes" id="UP000554482"/>
    </source>
</evidence>
<dbReference type="PANTHER" id="PTHR48065">
    <property type="entry name" value="OS10G0469600 PROTEIN"/>
    <property type="match status" value="1"/>
</dbReference>
<organism evidence="2 3">
    <name type="scientific">Thalictrum thalictroides</name>
    <name type="common">Rue-anemone</name>
    <name type="synonym">Anemone thalictroides</name>
    <dbReference type="NCBI Taxonomy" id="46969"/>
    <lineage>
        <taxon>Eukaryota</taxon>
        <taxon>Viridiplantae</taxon>
        <taxon>Streptophyta</taxon>
        <taxon>Embryophyta</taxon>
        <taxon>Tracheophyta</taxon>
        <taxon>Spermatophyta</taxon>
        <taxon>Magnoliopsida</taxon>
        <taxon>Ranunculales</taxon>
        <taxon>Ranunculaceae</taxon>
        <taxon>Thalictroideae</taxon>
        <taxon>Thalictrum</taxon>
    </lineage>
</organism>
<dbReference type="InterPro" id="IPR001611">
    <property type="entry name" value="Leu-rich_rpt"/>
</dbReference>
<dbReference type="PANTHER" id="PTHR48065:SF75">
    <property type="entry name" value="LEUCINE-RICH REPEAT-CONTAINING N-TERMINAL PLANT-TYPE DOMAIN-CONTAINING PROTEIN"/>
    <property type="match status" value="1"/>
</dbReference>
<evidence type="ECO:0000256" key="1">
    <source>
        <dbReference type="SAM" id="MobiDB-lite"/>
    </source>
</evidence>
<keyword evidence="3" id="KW-1185">Reference proteome</keyword>
<keyword evidence="2" id="KW-0808">Transferase</keyword>
<dbReference type="Gene3D" id="3.80.10.10">
    <property type="entry name" value="Ribonuclease Inhibitor"/>
    <property type="match status" value="1"/>
</dbReference>
<reference evidence="2 3" key="1">
    <citation type="submission" date="2020-06" db="EMBL/GenBank/DDBJ databases">
        <title>Transcriptomic and genomic resources for Thalictrum thalictroides and T. hernandezii: Facilitating candidate gene discovery in an emerging model plant lineage.</title>
        <authorList>
            <person name="Arias T."/>
            <person name="Riano-Pachon D.M."/>
            <person name="Di Stilio V.S."/>
        </authorList>
    </citation>
    <scope>NUCLEOTIDE SEQUENCE [LARGE SCALE GENOMIC DNA]</scope>
    <source>
        <strain evidence="3">cv. WT478/WT964</strain>
        <tissue evidence="2">Leaves</tissue>
    </source>
</reference>
<keyword evidence="2" id="KW-0418">Kinase</keyword>
<keyword evidence="2" id="KW-0675">Receptor</keyword>